<feature type="binding site" evidence="14">
    <location>
        <position position="879"/>
    </location>
    <ligand>
        <name>Mg(2+)</name>
        <dbReference type="ChEBI" id="CHEBI:18420"/>
        <label>4</label>
    </ligand>
</feature>
<dbReference type="Pfam" id="PF25596">
    <property type="entry name" value="CPSase_L_D1"/>
    <property type="match status" value="2"/>
</dbReference>
<keyword evidence="3 14" id="KW-0055">Arginine biosynthesis</keyword>
<dbReference type="InterPro" id="IPR005479">
    <property type="entry name" value="CPAse_ATP-bd"/>
</dbReference>
<accession>A0ABX9A2M0</accession>
<feature type="binding site" evidence="14">
    <location>
        <position position="299"/>
    </location>
    <ligand>
        <name>Mn(2+)</name>
        <dbReference type="ChEBI" id="CHEBI:29035"/>
        <label>1</label>
    </ligand>
</feature>
<dbReference type="InterPro" id="IPR033937">
    <property type="entry name" value="MGS_CPS_CarB"/>
</dbReference>
<evidence type="ECO:0000256" key="2">
    <source>
        <dbReference type="ARBA" id="ARBA00009799"/>
    </source>
</evidence>
<comment type="similarity">
    <text evidence="2 14">Belongs to the CarB family.</text>
</comment>
<feature type="binding site" evidence="14">
    <location>
        <position position="877"/>
    </location>
    <ligand>
        <name>ATP</name>
        <dbReference type="ChEBI" id="CHEBI:30616"/>
        <label>2</label>
    </ligand>
</feature>
<evidence type="ECO:0000256" key="4">
    <source>
        <dbReference type="ARBA" id="ARBA00022598"/>
    </source>
</evidence>
<keyword evidence="4 14" id="KW-0436">Ligase</keyword>
<evidence type="ECO:0000256" key="8">
    <source>
        <dbReference type="ARBA" id="ARBA00022741"/>
    </source>
</evidence>
<feature type="binding site" evidence="14">
    <location>
        <position position="215"/>
    </location>
    <ligand>
        <name>ATP</name>
        <dbReference type="ChEBI" id="CHEBI:30616"/>
        <label>1</label>
    </ligand>
</feature>
<keyword evidence="12" id="KW-0464">Manganese</keyword>
<feature type="binding site" evidence="14">
    <location>
        <position position="301"/>
    </location>
    <ligand>
        <name>Mn(2+)</name>
        <dbReference type="ChEBI" id="CHEBI:29035"/>
        <label>2</label>
    </ligand>
</feature>
<comment type="subunit">
    <text evidence="14">Composed of two chains; the small (or glutamine) chain promotes the hydrolysis of glutamine to ammonia, which is used by the large (or ammonia) chain to synthesize carbamoyl phosphate. Tetramer of heterodimers (alpha,beta)4.</text>
</comment>
<feature type="binding site" evidence="14">
    <location>
        <position position="285"/>
    </location>
    <ligand>
        <name>ATP</name>
        <dbReference type="ChEBI" id="CHEBI:30616"/>
        <label>1</label>
    </ligand>
</feature>
<dbReference type="HAMAP" id="MF_01210_A">
    <property type="entry name" value="CPSase_L_chain_A"/>
    <property type="match status" value="1"/>
</dbReference>
<evidence type="ECO:0000256" key="12">
    <source>
        <dbReference type="ARBA" id="ARBA00023211"/>
    </source>
</evidence>
<comment type="pathway">
    <text evidence="1 14">Amino-acid biosynthesis; L-arginine biosynthesis; carbamoyl phosphate from bicarbonate: step 1/1.</text>
</comment>
<comment type="cofactor">
    <cofactor evidence="14">
        <name>Mg(2+)</name>
        <dbReference type="ChEBI" id="CHEBI:18420"/>
    </cofactor>
    <cofactor evidence="14">
        <name>Mn(2+)</name>
        <dbReference type="ChEBI" id="CHEBI:29035"/>
    </cofactor>
    <text evidence="14">Binds 4 Mg(2+) or Mn(2+) ions per subunit.</text>
</comment>
<proteinExistence type="inferred from homology"/>
<feature type="binding site" evidence="14">
    <location>
        <position position="865"/>
    </location>
    <ligand>
        <name>ATP</name>
        <dbReference type="ChEBI" id="CHEBI:30616"/>
        <label>2</label>
    </ligand>
</feature>
<evidence type="ECO:0000256" key="3">
    <source>
        <dbReference type="ARBA" id="ARBA00022571"/>
    </source>
</evidence>
<feature type="binding site" evidence="14">
    <location>
        <position position="299"/>
    </location>
    <ligand>
        <name>Mn(2+)</name>
        <dbReference type="ChEBI" id="CHEBI:29035"/>
        <label>2</label>
    </ligand>
</feature>
<dbReference type="NCBIfam" id="TIGR01369">
    <property type="entry name" value="CPSaseII_lrg"/>
    <property type="match status" value="1"/>
</dbReference>
<feature type="domain" description="ATP-grasp" evidence="15">
    <location>
        <begin position="715"/>
        <end position="906"/>
    </location>
</feature>
<feature type="binding site" evidence="14">
    <location>
        <position position="243"/>
    </location>
    <ligand>
        <name>ATP</name>
        <dbReference type="ChEBI" id="CHEBI:30616"/>
        <label>1</label>
    </ligand>
</feature>
<dbReference type="InterPro" id="IPR036897">
    <property type="entry name" value="CarbamoylP_synth_lsu_oligo_sf"/>
</dbReference>
<dbReference type="SUPFAM" id="SSF52440">
    <property type="entry name" value="PreATP-grasp domain"/>
    <property type="match status" value="2"/>
</dbReference>
<comment type="domain">
    <text evidence="14">The large subunit is composed of 2 ATP-grasp domains that are involved in binding the 2 ATP molecules needed for carbamoyl phosphate synthesis. The N-terminal ATP-grasp domain (referred to as the carboxyphosphate synthetic component) catalyzes the ATP-dependent phosphorylation of hydrogencarbonate to carboxyphosphate and the subsequent nucleophilic attack by ammonia to form a carbamate intermediate. The C-terminal ATP-grasp domain (referred to as the carbamoyl phosphate synthetic component) then catalyzes the phosphorylation of carbamate with the second ATP to form the end product carbamoyl phosphate. The reactive and unstable enzyme intermediates are sequentially channeled from one active site to the next through the interior of the protein over a distance of at least 96 A.</text>
</comment>
<feature type="binding site" evidence="14">
    <location>
        <position position="129"/>
    </location>
    <ligand>
        <name>ATP</name>
        <dbReference type="ChEBI" id="CHEBI:30616"/>
        <label>1</label>
    </ligand>
</feature>
<feature type="binding site" evidence="14">
    <location>
        <position position="792"/>
    </location>
    <ligand>
        <name>ATP</name>
        <dbReference type="ChEBI" id="CHEBI:30616"/>
        <label>2</label>
    </ligand>
</feature>
<evidence type="ECO:0000313" key="17">
    <source>
        <dbReference type="EMBL" id="QZD95516.1"/>
    </source>
</evidence>
<dbReference type="PROSITE" id="PS51257">
    <property type="entry name" value="PROKAR_LIPOPROTEIN"/>
    <property type="match status" value="1"/>
</dbReference>
<dbReference type="InterPro" id="IPR036914">
    <property type="entry name" value="MGS-like_dom_sf"/>
</dbReference>
<feature type="binding site" evidence="14">
    <location>
        <position position="301"/>
    </location>
    <ligand>
        <name>Mg(2+)</name>
        <dbReference type="ChEBI" id="CHEBI:18420"/>
        <label>2</label>
    </ligand>
</feature>
<dbReference type="SUPFAM" id="SSF52335">
    <property type="entry name" value="Methylglyoxal synthase-like"/>
    <property type="match status" value="1"/>
</dbReference>
<dbReference type="SMART" id="SM00851">
    <property type="entry name" value="MGS"/>
    <property type="match status" value="1"/>
</dbReference>
<feature type="binding site" evidence="14">
    <location>
        <position position="877"/>
    </location>
    <ligand>
        <name>Mn(2+)</name>
        <dbReference type="ChEBI" id="CHEBI:29035"/>
        <label>3</label>
    </ligand>
</feature>
<feature type="binding site" evidence="14">
    <location>
        <position position="790"/>
    </location>
    <ligand>
        <name>ATP</name>
        <dbReference type="ChEBI" id="CHEBI:30616"/>
        <label>2</label>
    </ligand>
</feature>
<dbReference type="GO" id="GO:0004088">
    <property type="term" value="F:carbamoyl-phosphate synthase (glutamine-hydrolyzing) activity"/>
    <property type="evidence" value="ECO:0007669"/>
    <property type="project" value="UniProtKB-EC"/>
</dbReference>
<dbReference type="HAMAP" id="MF_01210_B">
    <property type="entry name" value="CPSase_L_chain_B"/>
    <property type="match status" value="1"/>
</dbReference>
<dbReference type="PROSITE" id="PS00866">
    <property type="entry name" value="CPSASE_1"/>
    <property type="match status" value="1"/>
</dbReference>
<dbReference type="PANTHER" id="PTHR11405:SF53">
    <property type="entry name" value="CARBAMOYL-PHOSPHATE SYNTHASE [AMMONIA], MITOCHONDRIAL"/>
    <property type="match status" value="1"/>
</dbReference>
<feature type="binding site" evidence="14">
    <location>
        <position position="825"/>
    </location>
    <ligand>
        <name>ATP</name>
        <dbReference type="ChEBI" id="CHEBI:30616"/>
        <label>2</label>
    </ligand>
</feature>
<comment type="catalytic activity">
    <reaction evidence="14">
        <text>hydrogencarbonate + L-glutamine + 2 ATP + H2O = carbamoyl phosphate + L-glutamate + 2 ADP + phosphate + 2 H(+)</text>
        <dbReference type="Rhea" id="RHEA:18633"/>
        <dbReference type="ChEBI" id="CHEBI:15377"/>
        <dbReference type="ChEBI" id="CHEBI:15378"/>
        <dbReference type="ChEBI" id="CHEBI:17544"/>
        <dbReference type="ChEBI" id="CHEBI:29985"/>
        <dbReference type="ChEBI" id="CHEBI:30616"/>
        <dbReference type="ChEBI" id="CHEBI:43474"/>
        <dbReference type="ChEBI" id="CHEBI:58228"/>
        <dbReference type="ChEBI" id="CHEBI:58359"/>
        <dbReference type="ChEBI" id="CHEBI:456216"/>
        <dbReference type="EC" id="6.3.5.5"/>
    </reaction>
</comment>
<feature type="binding site" evidence="14">
    <location>
        <position position="169"/>
    </location>
    <ligand>
        <name>ATP</name>
        <dbReference type="ChEBI" id="CHEBI:30616"/>
        <label>1</label>
    </ligand>
</feature>
<evidence type="ECO:0000259" key="16">
    <source>
        <dbReference type="PROSITE" id="PS51855"/>
    </source>
</evidence>
<feature type="binding site" evidence="14">
    <location>
        <position position="877"/>
    </location>
    <ligand>
        <name>Mg(2+)</name>
        <dbReference type="ChEBI" id="CHEBI:18420"/>
        <label>3</label>
    </ligand>
</feature>
<dbReference type="Pfam" id="PF02142">
    <property type="entry name" value="MGS"/>
    <property type="match status" value="1"/>
</dbReference>
<feature type="binding site" evidence="14">
    <location>
        <position position="175"/>
    </location>
    <ligand>
        <name>ATP</name>
        <dbReference type="ChEBI" id="CHEBI:30616"/>
        <label>1</label>
    </ligand>
</feature>
<dbReference type="EMBL" id="CP081294">
    <property type="protein sequence ID" value="QZD95516.1"/>
    <property type="molecule type" value="Genomic_DNA"/>
</dbReference>
<dbReference type="PROSITE" id="PS00867">
    <property type="entry name" value="CPSASE_2"/>
    <property type="match status" value="2"/>
</dbReference>
<feature type="binding site" evidence="14">
    <location>
        <position position="176"/>
    </location>
    <ligand>
        <name>ATP</name>
        <dbReference type="ChEBI" id="CHEBI:30616"/>
        <label>1</label>
    </ligand>
</feature>
<comment type="caution">
    <text evidence="14">Lacks conserved residue(s) required for the propagation of feature annotation.</text>
</comment>
<comment type="catalytic activity">
    <reaction evidence="13 14">
        <text>hydrogencarbonate + NH4(+) + 2 ATP = carbamoyl phosphate + 2 ADP + phosphate + 2 H(+)</text>
        <dbReference type="Rhea" id="RHEA:18029"/>
        <dbReference type="ChEBI" id="CHEBI:15378"/>
        <dbReference type="ChEBI" id="CHEBI:17544"/>
        <dbReference type="ChEBI" id="CHEBI:28938"/>
        <dbReference type="ChEBI" id="CHEBI:30616"/>
        <dbReference type="ChEBI" id="CHEBI:43474"/>
        <dbReference type="ChEBI" id="CHEBI:58228"/>
        <dbReference type="ChEBI" id="CHEBI:456216"/>
        <dbReference type="EC" id="6.3.4.16"/>
    </reaction>
</comment>
<feature type="binding site" evidence="14">
    <location>
        <position position="241"/>
    </location>
    <ligand>
        <name>ATP</name>
        <dbReference type="ChEBI" id="CHEBI:30616"/>
        <label>1</label>
    </ligand>
</feature>
<feature type="binding site" evidence="14">
    <location>
        <position position="823"/>
    </location>
    <ligand>
        <name>ATP</name>
        <dbReference type="ChEBI" id="CHEBI:30616"/>
        <label>2</label>
    </ligand>
</feature>
<feature type="binding site" evidence="14">
    <location>
        <position position="879"/>
    </location>
    <ligand>
        <name>Mn(2+)</name>
        <dbReference type="ChEBI" id="CHEBI:29035"/>
        <label>4</label>
    </ligand>
</feature>
<evidence type="ECO:0000259" key="15">
    <source>
        <dbReference type="PROSITE" id="PS50975"/>
    </source>
</evidence>
<feature type="binding site" evidence="14">
    <location>
        <position position="865"/>
    </location>
    <ligand>
        <name>Mn(2+)</name>
        <dbReference type="ChEBI" id="CHEBI:29035"/>
        <label>3</label>
    </ligand>
</feature>
<feature type="binding site" evidence="14">
    <location>
        <position position="299"/>
    </location>
    <ligand>
        <name>ATP</name>
        <dbReference type="ChEBI" id="CHEBI:30616"/>
        <label>1</label>
    </ligand>
</feature>
<keyword evidence="18" id="KW-1185">Reference proteome</keyword>
<feature type="binding site" evidence="14">
    <location>
        <position position="299"/>
    </location>
    <ligand>
        <name>Mg(2+)</name>
        <dbReference type="ChEBI" id="CHEBI:18420"/>
        <label>2</label>
    </ligand>
</feature>
<dbReference type="InterPro" id="IPR011607">
    <property type="entry name" value="MGS-like_dom"/>
</dbReference>
<dbReference type="Gene3D" id="1.10.1030.10">
    <property type="entry name" value="Carbamoyl-phosphate synthetase, large subunit oligomerisation domain"/>
    <property type="match status" value="1"/>
</dbReference>
<reference evidence="17 18" key="1">
    <citation type="submission" date="2021-08" db="EMBL/GenBank/DDBJ databases">
        <title>Comparative Genomics Analysis of the Genus Qipengyuania Reveals Extensive Genetic Diversity and Metabolic Versatility, Including the Description of Fifteen Novel Species.</title>
        <authorList>
            <person name="Liu Y."/>
        </authorList>
    </citation>
    <scope>NUCLEOTIDE SEQUENCE [LARGE SCALE GENOMIC DNA]</scope>
    <source>
        <strain evidence="17 18">1NDH1</strain>
    </source>
</reference>
<evidence type="ECO:0000256" key="6">
    <source>
        <dbReference type="ARBA" id="ARBA00022723"/>
    </source>
</evidence>
<feature type="binding site" evidence="14">
    <location>
        <position position="285"/>
    </location>
    <ligand>
        <name>Mn(2+)</name>
        <dbReference type="ChEBI" id="CHEBI:29035"/>
        <label>1</label>
    </ligand>
</feature>
<feature type="binding site" evidence="14">
    <location>
        <position position="299"/>
    </location>
    <ligand>
        <name>Mg(2+)</name>
        <dbReference type="ChEBI" id="CHEBI:18420"/>
        <label>1</label>
    </ligand>
</feature>
<dbReference type="Pfam" id="PF02787">
    <property type="entry name" value="CPSase_L_D3"/>
    <property type="match status" value="1"/>
</dbReference>
<comment type="function">
    <text evidence="14">Large subunit of the glutamine-dependent carbamoyl phosphate synthetase (CPSase). CPSase catalyzes the formation of carbamoyl phosphate from the ammonia moiety of glutamine, carbonate, and phosphate donated by ATP, constituting the first step of 2 biosynthetic pathways, one leading to arginine and/or urea and the other to pyrimidine nucleotides. The large subunit (synthetase) binds the substrates ammonia (free or transferred from glutamine from the small subunit), hydrogencarbonate and ATP and carries out an ATP-coupled ligase reaction, activating hydrogencarbonate by forming carboxy phosphate which reacts with ammonia to form carbamoyl phosphate.</text>
</comment>
<feature type="binding site" evidence="14">
    <location>
        <position position="865"/>
    </location>
    <ligand>
        <name>Mg(2+)</name>
        <dbReference type="ChEBI" id="CHEBI:18420"/>
        <label>3</label>
    </ligand>
</feature>
<feature type="binding site" evidence="14">
    <location>
        <position position="877"/>
    </location>
    <ligand>
        <name>Mg(2+)</name>
        <dbReference type="ChEBI" id="CHEBI:18420"/>
        <label>4</label>
    </ligand>
</feature>
<evidence type="ECO:0000313" key="18">
    <source>
        <dbReference type="Proteomes" id="UP000824321"/>
    </source>
</evidence>
<dbReference type="SMART" id="SM01096">
    <property type="entry name" value="CPSase_L_D3"/>
    <property type="match status" value="1"/>
</dbReference>
<dbReference type="RefSeq" id="WP_221431255.1">
    <property type="nucleotide sequence ID" value="NZ_CP081294.1"/>
</dbReference>
<dbReference type="InterPro" id="IPR005483">
    <property type="entry name" value="CPSase_dom"/>
</dbReference>
<dbReference type="Proteomes" id="UP000824321">
    <property type="component" value="Chromosome"/>
</dbReference>
<dbReference type="InterPro" id="IPR006275">
    <property type="entry name" value="CPSase_lsu"/>
</dbReference>
<gene>
    <name evidence="14 17" type="primary">carB</name>
    <name evidence="17" type="ORF">K3136_01945</name>
</gene>
<organism evidence="17 18">
    <name type="scientific">Qipengyuania gelatinilytica</name>
    <dbReference type="NCBI Taxonomy" id="2867231"/>
    <lineage>
        <taxon>Bacteria</taxon>
        <taxon>Pseudomonadati</taxon>
        <taxon>Pseudomonadota</taxon>
        <taxon>Alphaproteobacteria</taxon>
        <taxon>Sphingomonadales</taxon>
        <taxon>Erythrobacteraceae</taxon>
        <taxon>Qipengyuania</taxon>
    </lineage>
</organism>
<dbReference type="InterPro" id="IPR058047">
    <property type="entry name" value="CPSase_preATP-grasp"/>
</dbReference>
<dbReference type="PANTHER" id="PTHR11405">
    <property type="entry name" value="CARBAMOYLTRANSFERASE FAMILY MEMBER"/>
    <property type="match status" value="1"/>
</dbReference>
<feature type="binding site" evidence="14">
    <location>
        <position position="285"/>
    </location>
    <ligand>
        <name>Mg(2+)</name>
        <dbReference type="ChEBI" id="CHEBI:18420"/>
        <label>1</label>
    </ligand>
</feature>
<keyword evidence="8 14" id="KW-0547">Nucleotide-binding</keyword>
<keyword evidence="11 14" id="KW-0665">Pyrimidine biosynthesis</keyword>
<keyword evidence="10" id="KW-0460">Magnesium</keyword>
<keyword evidence="5 14" id="KW-0028">Amino-acid biosynthesis</keyword>
<keyword evidence="7 14" id="KW-0677">Repeat</keyword>
<evidence type="ECO:0000256" key="14">
    <source>
        <dbReference type="HAMAP-Rule" id="MF_01210"/>
    </source>
</evidence>
<dbReference type="PROSITE" id="PS51855">
    <property type="entry name" value="MGS"/>
    <property type="match status" value="1"/>
</dbReference>
<dbReference type="SUPFAM" id="SSF56059">
    <property type="entry name" value="Glutathione synthetase ATP-binding domain-like"/>
    <property type="match status" value="2"/>
</dbReference>
<feature type="domain" description="MGS-like" evidence="16">
    <location>
        <begin position="972"/>
        <end position="1107"/>
    </location>
</feature>
<dbReference type="EC" id="6.3.4.16" evidence="14"/>
<name>A0ABX9A2M0_9SPHN</name>
<feature type="domain" description="ATP-grasp" evidence="15">
    <location>
        <begin position="133"/>
        <end position="328"/>
    </location>
</feature>
<feature type="region of interest" description="Carboxyphosphate synthetic domain" evidence="14">
    <location>
        <begin position="1"/>
        <end position="402"/>
    </location>
</feature>
<sequence>MPKRTDISSILVIGAGPIIIGQACEFDYSGTQAIKALKEEGYRVILVNSNPATIMTDPEMADATYVEPITPEIVAKIIEKERPDAVLPTMGGQTALNCALSLFNDGTLEKYGVQMIGADADAIDKAENRQRFREAMDAIGLESARSGVANTVEEAYAVLERTGLPAIIRPSFTLGGTGGGIAYNKAEFERIVREGLDASPTTEVLIEESLLGWKEYEMEVVRDRKDNCIIICSIENVDPMGVHTGDSITVAPALTLTDKEYQIMRTASIEVLREIGVETGGSNVQFAVNPKDGRLIVIEMNPRVSRSSALASKATGFPIARVAAKLAVGYTLDEIQNEITGATPASFEPTIDYVVTKIPRFAFEKFKGSKNELSTAMKSVGEVMAIGRCFAESMQKALRGLETGLDGFNRVPELEGVSKEKITASLSQRTPDRILKIAQAFREEFTVEEIAQITGFDPWFLRQIEAIIYEENMLGHNGLPRDATEMRRLKAMGFSDKRLATLAVRSVGVAGGMAETQARRSGLLHDALRAMAGATSEQEVRKLRHKLGVYPVYKRIDSCAAEFEAITPYMYSTYEAPSFGESEDEADPSDRKKIVILGGGPNRIGQGIEFDYCCVHACFALAEAGFETIMVNCNPETVSTDYDTSDRLYFEPLTEEDVLEIMRTEMSRGEVVGTIVQFGGQTPLKLAAALEREGIPILGTSPDAIDLAEDRERFAKLVNKLNLKQPLNGIAKSRDEAAAAAARIGYPVLLRPSYVLGGRAMEIVDSEPQLDDYINTAVNVSGDSPVLVDQYLRDAIECDVDVISDGSEVRIAGVMQHIEEAGVHSGDSACTLPPYSLPDEIVEEMERQATALAQALDVRGLMNVQFAVKDGEVYLIEVNPRASRTVPFVAKAIGQPVAKVAARVMAGEPLSNFEPFNLRPDHMAVKEAVFPFARFPGADPVLSPEMKSTGEVMGIDRSFPAAFYKSQLGAGMRLPTEGTVFVSVKDSDKEVILPAVRTILEQGFKVIATGGTQRFLSEQGLDVERVNKVAEGRPHIVDAIIDGEVALIFNSTEGWQSLLDSKSIREAALEKKLPYYTTAAGSLAAARAIAEVSTEQLEVRSLQDYYS</sequence>
<dbReference type="Gene3D" id="3.40.50.1380">
    <property type="entry name" value="Methylglyoxal synthase-like domain"/>
    <property type="match status" value="1"/>
</dbReference>
<feature type="binding site" evidence="14">
    <location>
        <position position="751"/>
    </location>
    <ligand>
        <name>ATP</name>
        <dbReference type="ChEBI" id="CHEBI:30616"/>
        <label>2</label>
    </ligand>
</feature>
<dbReference type="SUPFAM" id="SSF48108">
    <property type="entry name" value="Carbamoyl phosphate synthetase, large subunit connection domain"/>
    <property type="match status" value="1"/>
</dbReference>
<evidence type="ECO:0000256" key="10">
    <source>
        <dbReference type="ARBA" id="ARBA00022842"/>
    </source>
</evidence>
<protein>
    <recommendedName>
        <fullName evidence="14">Carbamoyl phosphate synthase large chain</fullName>
        <ecNumber evidence="14">6.3.4.16</ecNumber>
        <ecNumber evidence="14">6.3.5.5</ecNumber>
    </recommendedName>
    <alternativeName>
        <fullName evidence="14">Carbamoyl phosphate synthetase ammonia chain</fullName>
    </alternativeName>
</protein>
<comment type="pathway">
    <text evidence="14">Pyrimidine metabolism; UMP biosynthesis via de novo pathway; (S)-dihydroorotate from bicarbonate: step 1/3.</text>
</comment>
<dbReference type="EC" id="6.3.5.5" evidence="14"/>
<evidence type="ECO:0000256" key="11">
    <source>
        <dbReference type="ARBA" id="ARBA00022975"/>
    </source>
</evidence>
<dbReference type="InterPro" id="IPR005480">
    <property type="entry name" value="CPSase_lsu_oligo"/>
</dbReference>
<dbReference type="Gene3D" id="3.40.50.20">
    <property type="match status" value="2"/>
</dbReference>
<dbReference type="Pfam" id="PF02786">
    <property type="entry name" value="CPSase_L_D2"/>
    <property type="match status" value="2"/>
</dbReference>
<feature type="binding site" evidence="14">
    <location>
        <position position="208"/>
    </location>
    <ligand>
        <name>ATP</name>
        <dbReference type="ChEBI" id="CHEBI:30616"/>
        <label>1</label>
    </ligand>
</feature>
<dbReference type="NCBIfam" id="NF003671">
    <property type="entry name" value="PRK05294.1"/>
    <property type="match status" value="1"/>
</dbReference>
<feature type="binding site" evidence="14">
    <location>
        <position position="797"/>
    </location>
    <ligand>
        <name>ATP</name>
        <dbReference type="ChEBI" id="CHEBI:30616"/>
        <label>2</label>
    </ligand>
</feature>
<feature type="binding site" evidence="14">
    <location>
        <position position="822"/>
    </location>
    <ligand>
        <name>ATP</name>
        <dbReference type="ChEBI" id="CHEBI:30616"/>
        <label>2</label>
    </ligand>
</feature>
<feature type="binding site" evidence="14">
    <location>
        <position position="824"/>
    </location>
    <ligand>
        <name>ATP</name>
        <dbReference type="ChEBI" id="CHEBI:30616"/>
        <label>2</label>
    </ligand>
</feature>
<feature type="binding site" evidence="14">
    <location>
        <position position="242"/>
    </location>
    <ligand>
        <name>ATP</name>
        <dbReference type="ChEBI" id="CHEBI:30616"/>
        <label>1</label>
    </ligand>
</feature>
<evidence type="ECO:0000256" key="9">
    <source>
        <dbReference type="ARBA" id="ARBA00022840"/>
    </source>
</evidence>
<feature type="binding site" evidence="14">
    <location>
        <position position="210"/>
    </location>
    <ligand>
        <name>ATP</name>
        <dbReference type="ChEBI" id="CHEBI:30616"/>
        <label>1</label>
    </ligand>
</feature>
<evidence type="ECO:0000256" key="1">
    <source>
        <dbReference type="ARBA" id="ARBA00005077"/>
    </source>
</evidence>
<evidence type="ECO:0000256" key="7">
    <source>
        <dbReference type="ARBA" id="ARBA00022737"/>
    </source>
</evidence>
<feature type="binding site" evidence="14">
    <location>
        <position position="877"/>
    </location>
    <ligand>
        <name>Mn(2+)</name>
        <dbReference type="ChEBI" id="CHEBI:29035"/>
        <label>4</label>
    </ligand>
</feature>
<evidence type="ECO:0000256" key="5">
    <source>
        <dbReference type="ARBA" id="ARBA00022605"/>
    </source>
</evidence>
<keyword evidence="6" id="KW-0479">Metal-binding</keyword>
<dbReference type="Gene3D" id="3.30.470.20">
    <property type="entry name" value="ATP-grasp fold, B domain"/>
    <property type="match status" value="2"/>
</dbReference>
<feature type="region of interest" description="Allosteric domain" evidence="14">
    <location>
        <begin position="972"/>
        <end position="1107"/>
    </location>
</feature>
<evidence type="ECO:0000256" key="13">
    <source>
        <dbReference type="ARBA" id="ARBA00047359"/>
    </source>
</evidence>
<dbReference type="PRINTS" id="PR00098">
    <property type="entry name" value="CPSASE"/>
</dbReference>
<dbReference type="PROSITE" id="PS50975">
    <property type="entry name" value="ATP_GRASP"/>
    <property type="match status" value="2"/>
</dbReference>
<dbReference type="CDD" id="cd01424">
    <property type="entry name" value="MGS_CPS_II"/>
    <property type="match status" value="1"/>
</dbReference>
<dbReference type="InterPro" id="IPR016185">
    <property type="entry name" value="PreATP-grasp_dom_sf"/>
</dbReference>
<keyword evidence="9 14" id="KW-0067">ATP-binding</keyword>
<dbReference type="InterPro" id="IPR011761">
    <property type="entry name" value="ATP-grasp"/>
</dbReference>